<evidence type="ECO:0000313" key="6">
    <source>
        <dbReference type="Proteomes" id="UP001529510"/>
    </source>
</evidence>
<keyword evidence="6" id="KW-1185">Reference proteome</keyword>
<evidence type="ECO:0000259" key="4">
    <source>
        <dbReference type="Pfam" id="PF03160"/>
    </source>
</evidence>
<keyword evidence="2" id="KW-0677">Repeat</keyword>
<dbReference type="InterPro" id="IPR003644">
    <property type="entry name" value="Calx_beta"/>
</dbReference>
<evidence type="ECO:0000313" key="5">
    <source>
        <dbReference type="EMBL" id="KAL0182600.1"/>
    </source>
</evidence>
<name>A0ABD0Q948_CIRMR</name>
<dbReference type="EMBL" id="JAMKFB020000010">
    <property type="protein sequence ID" value="KAL0182600.1"/>
    <property type="molecule type" value="Genomic_DNA"/>
</dbReference>
<accession>A0ABD0Q948</accession>
<dbReference type="Gene3D" id="2.60.40.2030">
    <property type="match status" value="1"/>
</dbReference>
<dbReference type="PANTHER" id="PTHR45739:SF4">
    <property type="entry name" value="FRAS1-RELATED EXTRACELLULAR MATRIX PROTEIN 2"/>
    <property type="match status" value="1"/>
</dbReference>
<proteinExistence type="predicted"/>
<comment type="caution">
    <text evidence="5">The sequence shown here is derived from an EMBL/GenBank/DDBJ whole genome shotgun (WGS) entry which is preliminary data.</text>
</comment>
<keyword evidence="3" id="KW-0106">Calcium</keyword>
<sequence length="66" mass="7290">EKDFLGKSQKQVQFNPGQTSATWRVRLLSDGKYEQSETLQIVLTEPVMAVLESPAIATVEIVDPGD</sequence>
<dbReference type="InterPro" id="IPR038081">
    <property type="entry name" value="CalX-like_sf"/>
</dbReference>
<dbReference type="PANTHER" id="PTHR45739">
    <property type="entry name" value="MATRIX PROTEIN, PUTATIVE-RELATED"/>
    <property type="match status" value="1"/>
</dbReference>
<feature type="non-terminal residue" evidence="5">
    <location>
        <position position="1"/>
    </location>
</feature>
<evidence type="ECO:0000256" key="3">
    <source>
        <dbReference type="ARBA" id="ARBA00022837"/>
    </source>
</evidence>
<evidence type="ECO:0000256" key="2">
    <source>
        <dbReference type="ARBA" id="ARBA00022737"/>
    </source>
</evidence>
<evidence type="ECO:0000256" key="1">
    <source>
        <dbReference type="ARBA" id="ARBA00022729"/>
    </source>
</evidence>
<reference evidence="5 6" key="1">
    <citation type="submission" date="2024-05" db="EMBL/GenBank/DDBJ databases">
        <title>Genome sequencing and assembly of Indian major carp, Cirrhinus mrigala (Hamilton, 1822).</title>
        <authorList>
            <person name="Mohindra V."/>
            <person name="Chowdhury L.M."/>
            <person name="Lal K."/>
            <person name="Jena J.K."/>
        </authorList>
    </citation>
    <scope>NUCLEOTIDE SEQUENCE [LARGE SCALE GENOMIC DNA]</scope>
    <source>
        <strain evidence="5">CM1030</strain>
        <tissue evidence="5">Blood</tissue>
    </source>
</reference>
<dbReference type="Pfam" id="PF03160">
    <property type="entry name" value="Calx-beta"/>
    <property type="match status" value="1"/>
</dbReference>
<keyword evidence="1" id="KW-0732">Signal</keyword>
<dbReference type="SUPFAM" id="SSF141072">
    <property type="entry name" value="CalX-like"/>
    <property type="match status" value="1"/>
</dbReference>
<protein>
    <recommendedName>
        <fullName evidence="4">Calx-beta domain-containing protein</fullName>
    </recommendedName>
</protein>
<gene>
    <name evidence="5" type="ORF">M9458_021975</name>
</gene>
<dbReference type="AlphaFoldDB" id="A0ABD0Q948"/>
<feature type="non-terminal residue" evidence="5">
    <location>
        <position position="66"/>
    </location>
</feature>
<dbReference type="Proteomes" id="UP001529510">
    <property type="component" value="Unassembled WGS sequence"/>
</dbReference>
<feature type="domain" description="Calx-beta" evidence="4">
    <location>
        <begin position="8"/>
        <end position="64"/>
    </location>
</feature>
<dbReference type="InterPro" id="IPR051561">
    <property type="entry name" value="FRAS1_ECM"/>
</dbReference>
<organism evidence="5 6">
    <name type="scientific">Cirrhinus mrigala</name>
    <name type="common">Mrigala</name>
    <dbReference type="NCBI Taxonomy" id="683832"/>
    <lineage>
        <taxon>Eukaryota</taxon>
        <taxon>Metazoa</taxon>
        <taxon>Chordata</taxon>
        <taxon>Craniata</taxon>
        <taxon>Vertebrata</taxon>
        <taxon>Euteleostomi</taxon>
        <taxon>Actinopterygii</taxon>
        <taxon>Neopterygii</taxon>
        <taxon>Teleostei</taxon>
        <taxon>Ostariophysi</taxon>
        <taxon>Cypriniformes</taxon>
        <taxon>Cyprinidae</taxon>
        <taxon>Labeoninae</taxon>
        <taxon>Labeonini</taxon>
        <taxon>Cirrhinus</taxon>
    </lineage>
</organism>